<dbReference type="SUPFAM" id="SSF53927">
    <property type="entry name" value="Cytidine deaminase-like"/>
    <property type="match status" value="1"/>
</dbReference>
<feature type="binding site" evidence="13">
    <location>
        <begin position="66"/>
        <end position="72"/>
    </location>
    <ligand>
        <name>substrate</name>
    </ligand>
</feature>
<dbReference type="GO" id="GO:0004126">
    <property type="term" value="F:cytidine deaminase activity"/>
    <property type="evidence" value="ECO:0007669"/>
    <property type="project" value="UniProtKB-UniRule"/>
</dbReference>
<evidence type="ECO:0000256" key="15">
    <source>
        <dbReference type="RuleBase" id="RU364006"/>
    </source>
</evidence>
<evidence type="ECO:0000313" key="17">
    <source>
        <dbReference type="EMBL" id="QDU38564.1"/>
    </source>
</evidence>
<dbReference type="Proteomes" id="UP000320496">
    <property type="component" value="Chromosome"/>
</dbReference>
<keyword evidence="6 14" id="KW-0479">Metal-binding</keyword>
<sequence length="156" mass="16924">MFRSLTIAALFVQLSAKLVITVTDSGIEKLIAAAWQARENAYCPYSGFAVGAAVLTESGQIYSGCNVENASYGLTICAERASLFQAVAQGERRFTAVAVVTETELPTPPCGACRQVLLEFAPDARVVCLNRRRDIVEYTVRDLLPGAFSAENLRDR</sequence>
<dbReference type="GO" id="GO:0008270">
    <property type="term" value="F:zinc ion binding"/>
    <property type="evidence" value="ECO:0007669"/>
    <property type="project" value="UniProtKB-UniRule"/>
</dbReference>
<evidence type="ECO:0000256" key="2">
    <source>
        <dbReference type="ARBA" id="ARBA00003949"/>
    </source>
</evidence>
<dbReference type="KEGG" id="mri:Mal4_28930"/>
<feature type="binding site" evidence="14">
    <location>
        <position position="77"/>
    </location>
    <ligand>
        <name>Zn(2+)</name>
        <dbReference type="ChEBI" id="CHEBI:29105"/>
        <note>catalytic</note>
    </ligand>
</feature>
<evidence type="ECO:0000256" key="12">
    <source>
        <dbReference type="PIRSR" id="PIRSR606262-1"/>
    </source>
</evidence>
<dbReference type="FunFam" id="3.40.140.10:FF:000008">
    <property type="entry name" value="Cytidine deaminase"/>
    <property type="match status" value="1"/>
</dbReference>
<keyword evidence="7 15" id="KW-0378">Hydrolase</keyword>
<dbReference type="PANTHER" id="PTHR11644:SF2">
    <property type="entry name" value="CYTIDINE DEAMINASE"/>
    <property type="match status" value="1"/>
</dbReference>
<dbReference type="GO" id="GO:0005829">
    <property type="term" value="C:cytosol"/>
    <property type="evidence" value="ECO:0007669"/>
    <property type="project" value="TreeGrafter"/>
</dbReference>
<dbReference type="NCBIfam" id="TIGR01354">
    <property type="entry name" value="cyt_deam_tetra"/>
    <property type="match status" value="1"/>
</dbReference>
<name>A0A517Z7X1_9PLAN</name>
<keyword evidence="8 14" id="KW-0862">Zinc</keyword>
<feature type="active site" description="Proton donor" evidence="12">
    <location>
        <position position="79"/>
    </location>
</feature>
<feature type="domain" description="CMP/dCMP-type deaminase" evidence="16">
    <location>
        <begin position="25"/>
        <end position="151"/>
    </location>
</feature>
<evidence type="ECO:0000256" key="5">
    <source>
        <dbReference type="ARBA" id="ARBA00018266"/>
    </source>
</evidence>
<comment type="catalytic activity">
    <reaction evidence="10 15">
        <text>2'-deoxycytidine + H2O + H(+) = 2'-deoxyuridine + NH4(+)</text>
        <dbReference type="Rhea" id="RHEA:13433"/>
        <dbReference type="ChEBI" id="CHEBI:15377"/>
        <dbReference type="ChEBI" id="CHEBI:15378"/>
        <dbReference type="ChEBI" id="CHEBI:15698"/>
        <dbReference type="ChEBI" id="CHEBI:16450"/>
        <dbReference type="ChEBI" id="CHEBI:28938"/>
        <dbReference type="EC" id="3.5.4.5"/>
    </reaction>
</comment>
<dbReference type="PANTHER" id="PTHR11644">
    <property type="entry name" value="CYTIDINE DEAMINASE"/>
    <property type="match status" value="1"/>
</dbReference>
<feature type="binding site" evidence="14">
    <location>
        <position position="113"/>
    </location>
    <ligand>
        <name>Zn(2+)</name>
        <dbReference type="ChEBI" id="CHEBI:29105"/>
        <note>catalytic</note>
    </ligand>
</feature>
<dbReference type="EC" id="3.5.4.5" evidence="4 15"/>
<dbReference type="InterPro" id="IPR002125">
    <property type="entry name" value="CMP_dCMP_dom"/>
</dbReference>
<evidence type="ECO:0000256" key="11">
    <source>
        <dbReference type="ARBA" id="ARBA00049558"/>
    </source>
</evidence>
<dbReference type="NCBIfam" id="NF004064">
    <property type="entry name" value="PRK05578.1"/>
    <property type="match status" value="1"/>
</dbReference>
<dbReference type="InterPro" id="IPR050202">
    <property type="entry name" value="Cyt/Deoxycyt_deaminase"/>
</dbReference>
<evidence type="ECO:0000313" key="18">
    <source>
        <dbReference type="Proteomes" id="UP000320496"/>
    </source>
</evidence>
<gene>
    <name evidence="17" type="primary">cdd</name>
    <name evidence="17" type="ORF">Mal4_28930</name>
</gene>
<comment type="similarity">
    <text evidence="3 15">Belongs to the cytidine and deoxycytidylate deaminase family.</text>
</comment>
<keyword evidence="18" id="KW-1185">Reference proteome</keyword>
<evidence type="ECO:0000259" key="16">
    <source>
        <dbReference type="PROSITE" id="PS51747"/>
    </source>
</evidence>
<comment type="cofactor">
    <cofactor evidence="1 14 15">
        <name>Zn(2+)</name>
        <dbReference type="ChEBI" id="CHEBI:29105"/>
    </cofactor>
</comment>
<dbReference type="Pfam" id="PF00383">
    <property type="entry name" value="dCMP_cyt_deam_1"/>
    <property type="match status" value="1"/>
</dbReference>
<evidence type="ECO:0000256" key="4">
    <source>
        <dbReference type="ARBA" id="ARBA00012783"/>
    </source>
</evidence>
<dbReference type="GO" id="GO:0055086">
    <property type="term" value="P:nucleobase-containing small molecule metabolic process"/>
    <property type="evidence" value="ECO:0007669"/>
    <property type="project" value="UniProtKB-ARBA"/>
</dbReference>
<proteinExistence type="inferred from homology"/>
<dbReference type="InterPro" id="IPR016193">
    <property type="entry name" value="Cytidine_deaminase-like"/>
</dbReference>
<dbReference type="CDD" id="cd01283">
    <property type="entry name" value="cytidine_deaminase"/>
    <property type="match status" value="1"/>
</dbReference>
<comment type="function">
    <text evidence="2 15">This enzyme scavenges exogenous and endogenous cytidine and 2'-deoxycytidine for UMP synthesis.</text>
</comment>
<dbReference type="InterPro" id="IPR006262">
    <property type="entry name" value="Cyt_deam_tetra"/>
</dbReference>
<evidence type="ECO:0000256" key="13">
    <source>
        <dbReference type="PIRSR" id="PIRSR606262-2"/>
    </source>
</evidence>
<organism evidence="17 18">
    <name type="scientific">Maioricimonas rarisocia</name>
    <dbReference type="NCBI Taxonomy" id="2528026"/>
    <lineage>
        <taxon>Bacteria</taxon>
        <taxon>Pseudomonadati</taxon>
        <taxon>Planctomycetota</taxon>
        <taxon>Planctomycetia</taxon>
        <taxon>Planctomycetales</taxon>
        <taxon>Planctomycetaceae</taxon>
        <taxon>Maioricimonas</taxon>
    </lineage>
</organism>
<reference evidence="17 18" key="1">
    <citation type="submission" date="2019-02" db="EMBL/GenBank/DDBJ databases">
        <title>Deep-cultivation of Planctomycetes and their phenomic and genomic characterization uncovers novel biology.</title>
        <authorList>
            <person name="Wiegand S."/>
            <person name="Jogler M."/>
            <person name="Boedeker C."/>
            <person name="Pinto D."/>
            <person name="Vollmers J."/>
            <person name="Rivas-Marin E."/>
            <person name="Kohn T."/>
            <person name="Peeters S.H."/>
            <person name="Heuer A."/>
            <person name="Rast P."/>
            <person name="Oberbeckmann S."/>
            <person name="Bunk B."/>
            <person name="Jeske O."/>
            <person name="Meyerdierks A."/>
            <person name="Storesund J.E."/>
            <person name="Kallscheuer N."/>
            <person name="Luecker S."/>
            <person name="Lage O.M."/>
            <person name="Pohl T."/>
            <person name="Merkel B.J."/>
            <person name="Hornburger P."/>
            <person name="Mueller R.-W."/>
            <person name="Bruemmer F."/>
            <person name="Labrenz M."/>
            <person name="Spormann A.M."/>
            <person name="Op den Camp H."/>
            <person name="Overmann J."/>
            <person name="Amann R."/>
            <person name="Jetten M.S.M."/>
            <person name="Mascher T."/>
            <person name="Medema M.H."/>
            <person name="Devos D.P."/>
            <person name="Kaster A.-K."/>
            <person name="Ovreas L."/>
            <person name="Rohde M."/>
            <person name="Galperin M.Y."/>
            <person name="Jogler C."/>
        </authorList>
    </citation>
    <scope>NUCLEOTIDE SEQUENCE [LARGE SCALE GENOMIC DNA]</scope>
    <source>
        <strain evidence="17 18">Mal4</strain>
    </source>
</reference>
<dbReference type="GO" id="GO:0072527">
    <property type="term" value="P:pyrimidine-containing compound metabolic process"/>
    <property type="evidence" value="ECO:0007669"/>
    <property type="project" value="UniProtKB-ARBA"/>
</dbReference>
<accession>A0A517Z7X1</accession>
<dbReference type="AlphaFoldDB" id="A0A517Z7X1"/>
<dbReference type="EMBL" id="CP036275">
    <property type="protein sequence ID" value="QDU38564.1"/>
    <property type="molecule type" value="Genomic_DNA"/>
</dbReference>
<evidence type="ECO:0000256" key="6">
    <source>
        <dbReference type="ARBA" id="ARBA00022723"/>
    </source>
</evidence>
<evidence type="ECO:0000256" key="14">
    <source>
        <dbReference type="PIRSR" id="PIRSR606262-3"/>
    </source>
</evidence>
<evidence type="ECO:0000256" key="8">
    <source>
        <dbReference type="ARBA" id="ARBA00022833"/>
    </source>
</evidence>
<comment type="catalytic activity">
    <reaction evidence="11 15">
        <text>cytidine + H2O + H(+) = uridine + NH4(+)</text>
        <dbReference type="Rhea" id="RHEA:16069"/>
        <dbReference type="ChEBI" id="CHEBI:15377"/>
        <dbReference type="ChEBI" id="CHEBI:15378"/>
        <dbReference type="ChEBI" id="CHEBI:16704"/>
        <dbReference type="ChEBI" id="CHEBI:17562"/>
        <dbReference type="ChEBI" id="CHEBI:28938"/>
        <dbReference type="EC" id="3.5.4.5"/>
    </reaction>
</comment>
<evidence type="ECO:0000256" key="10">
    <source>
        <dbReference type="ARBA" id="ARBA00049252"/>
    </source>
</evidence>
<dbReference type="Gene3D" id="3.40.140.10">
    <property type="entry name" value="Cytidine Deaminase, domain 2"/>
    <property type="match status" value="1"/>
</dbReference>
<evidence type="ECO:0000256" key="7">
    <source>
        <dbReference type="ARBA" id="ARBA00022801"/>
    </source>
</evidence>
<protein>
    <recommendedName>
        <fullName evidence="5 15">Cytidine deaminase</fullName>
        <ecNumber evidence="4 15">3.5.4.5</ecNumber>
    </recommendedName>
    <alternativeName>
        <fullName evidence="9 15">Cytidine aminohydrolase</fullName>
    </alternativeName>
</protein>
<feature type="binding site" evidence="14">
    <location>
        <position position="110"/>
    </location>
    <ligand>
        <name>Zn(2+)</name>
        <dbReference type="ChEBI" id="CHEBI:29105"/>
        <note>catalytic</note>
    </ligand>
</feature>
<dbReference type="PROSITE" id="PS51747">
    <property type="entry name" value="CYT_DCMP_DEAMINASES_2"/>
    <property type="match status" value="1"/>
</dbReference>
<evidence type="ECO:0000256" key="1">
    <source>
        <dbReference type="ARBA" id="ARBA00001947"/>
    </source>
</evidence>
<evidence type="ECO:0000256" key="9">
    <source>
        <dbReference type="ARBA" id="ARBA00032005"/>
    </source>
</evidence>
<evidence type="ECO:0000256" key="3">
    <source>
        <dbReference type="ARBA" id="ARBA00006576"/>
    </source>
</evidence>